<evidence type="ECO:0000313" key="2">
    <source>
        <dbReference type="EnsemblMetazoa" id="GPPI016400-PA"/>
    </source>
</evidence>
<dbReference type="VEuPathDB" id="VectorBase:GPPI016400"/>
<keyword evidence="3" id="KW-1185">Reference proteome</keyword>
<protein>
    <submittedName>
        <fullName evidence="2">Uncharacterized protein</fullName>
    </submittedName>
</protein>
<accession>A0A1B0B247</accession>
<organism evidence="2 3">
    <name type="scientific">Glossina palpalis gambiensis</name>
    <dbReference type="NCBI Taxonomy" id="67801"/>
    <lineage>
        <taxon>Eukaryota</taxon>
        <taxon>Metazoa</taxon>
        <taxon>Ecdysozoa</taxon>
        <taxon>Arthropoda</taxon>
        <taxon>Hexapoda</taxon>
        <taxon>Insecta</taxon>
        <taxon>Pterygota</taxon>
        <taxon>Neoptera</taxon>
        <taxon>Endopterygota</taxon>
        <taxon>Diptera</taxon>
        <taxon>Brachycera</taxon>
        <taxon>Muscomorpha</taxon>
        <taxon>Hippoboscoidea</taxon>
        <taxon>Glossinidae</taxon>
        <taxon>Glossina</taxon>
    </lineage>
</organism>
<keyword evidence="1" id="KW-1133">Transmembrane helix</keyword>
<reference evidence="3" key="1">
    <citation type="submission" date="2015-01" db="EMBL/GenBank/DDBJ databases">
        <authorList>
            <person name="Aksoy S."/>
            <person name="Warren W."/>
            <person name="Wilson R.K."/>
        </authorList>
    </citation>
    <scope>NUCLEOTIDE SEQUENCE [LARGE SCALE GENOMIC DNA]</scope>
    <source>
        <strain evidence="3">IAEA</strain>
    </source>
</reference>
<proteinExistence type="predicted"/>
<dbReference type="EMBL" id="JXJN01007406">
    <property type="status" value="NOT_ANNOTATED_CDS"/>
    <property type="molecule type" value="Genomic_DNA"/>
</dbReference>
<keyword evidence="1" id="KW-0812">Transmembrane</keyword>
<dbReference type="EMBL" id="JXJN01007407">
    <property type="status" value="NOT_ANNOTATED_CDS"/>
    <property type="molecule type" value="Genomic_DNA"/>
</dbReference>
<evidence type="ECO:0000313" key="3">
    <source>
        <dbReference type="Proteomes" id="UP000092460"/>
    </source>
</evidence>
<dbReference type="EMBL" id="JXJN01007408">
    <property type="status" value="NOT_ANNOTATED_CDS"/>
    <property type="molecule type" value="Genomic_DNA"/>
</dbReference>
<reference evidence="2" key="2">
    <citation type="submission" date="2020-05" db="UniProtKB">
        <authorList>
            <consortium name="EnsemblMetazoa"/>
        </authorList>
    </citation>
    <scope>IDENTIFICATION</scope>
    <source>
        <strain evidence="2">IAEA</strain>
    </source>
</reference>
<feature type="transmembrane region" description="Helical" evidence="1">
    <location>
        <begin position="162"/>
        <end position="182"/>
    </location>
</feature>
<feature type="transmembrane region" description="Helical" evidence="1">
    <location>
        <begin position="100"/>
        <end position="122"/>
    </location>
</feature>
<name>A0A1B0B247_9MUSC</name>
<dbReference type="AlphaFoldDB" id="A0A1B0B247"/>
<dbReference type="Proteomes" id="UP000092460">
    <property type="component" value="Unassembled WGS sequence"/>
</dbReference>
<sequence length="266" mass="30959">MGPKHFHVRNKTTYLLDYFLIISNDYIEYRNYSLVNIRYLNPCVFEEAFIFSNNTNHVSRGKDHVSTKRRSLRSLYPGKHCNFLMISVAESRLRDVAEHFAVIVTCTCYVQIPSALCVLFYYDYLDLVLFSNWYKTMANKTRMTFNWIFESLAVILKETADLFVHMFAIWCGTIVFHSGNMFRRNCLYSFMLKRISGALFVFYDNRFAIQNEIYIFTEVYPENLKALAKVSRSSMLSVSGGDKSIFNNTSSSCANAFDISLATTKY</sequence>
<keyword evidence="1" id="KW-0472">Membrane</keyword>
<evidence type="ECO:0000256" key="1">
    <source>
        <dbReference type="SAM" id="Phobius"/>
    </source>
</evidence>
<dbReference type="EnsemblMetazoa" id="GPPI016400-RA">
    <property type="protein sequence ID" value="GPPI016400-PA"/>
    <property type="gene ID" value="GPPI016400"/>
</dbReference>